<organism evidence="1 2">
    <name type="scientific">Brassica napus</name>
    <name type="common">Rape</name>
    <dbReference type="NCBI Taxonomy" id="3708"/>
    <lineage>
        <taxon>Eukaryota</taxon>
        <taxon>Viridiplantae</taxon>
        <taxon>Streptophyta</taxon>
        <taxon>Embryophyta</taxon>
        <taxon>Tracheophyta</taxon>
        <taxon>Spermatophyta</taxon>
        <taxon>Magnoliopsida</taxon>
        <taxon>eudicotyledons</taxon>
        <taxon>Gunneridae</taxon>
        <taxon>Pentapetalae</taxon>
        <taxon>rosids</taxon>
        <taxon>malvids</taxon>
        <taxon>Brassicales</taxon>
        <taxon>Brassicaceae</taxon>
        <taxon>Brassiceae</taxon>
        <taxon>Brassica</taxon>
    </lineage>
</organism>
<name>A0ABQ7Y5C0_BRANA</name>
<protein>
    <submittedName>
        <fullName evidence="1">Uncharacterized protein</fullName>
    </submittedName>
</protein>
<gene>
    <name evidence="1" type="ORF">HID58_080598</name>
</gene>
<dbReference type="Proteomes" id="UP000824890">
    <property type="component" value="Unassembled WGS sequence"/>
</dbReference>
<feature type="non-terminal residue" evidence="1">
    <location>
        <position position="274"/>
    </location>
</feature>
<accession>A0ABQ7Y5C0</accession>
<comment type="caution">
    <text evidence="1">The sequence shown here is derived from an EMBL/GenBank/DDBJ whole genome shotgun (WGS) entry which is preliminary data.</text>
</comment>
<reference evidence="1 2" key="1">
    <citation type="submission" date="2021-05" db="EMBL/GenBank/DDBJ databases">
        <title>Genome Assembly of Synthetic Allotetraploid Brassica napus Reveals Homoeologous Exchanges between Subgenomes.</title>
        <authorList>
            <person name="Davis J.T."/>
        </authorList>
    </citation>
    <scope>NUCLEOTIDE SEQUENCE [LARGE SCALE GENOMIC DNA]</scope>
    <source>
        <strain evidence="2">cv. Da-Ae</strain>
        <tissue evidence="1">Seedling</tissue>
    </source>
</reference>
<evidence type="ECO:0000313" key="2">
    <source>
        <dbReference type="Proteomes" id="UP000824890"/>
    </source>
</evidence>
<keyword evidence="2" id="KW-1185">Reference proteome</keyword>
<proteinExistence type="predicted"/>
<dbReference type="EMBL" id="JAGKQM010000018">
    <property type="protein sequence ID" value="KAH0863387.1"/>
    <property type="molecule type" value="Genomic_DNA"/>
</dbReference>
<feature type="non-terminal residue" evidence="1">
    <location>
        <position position="1"/>
    </location>
</feature>
<sequence length="274" mass="29570">DTNKDADFKLNWKRVAITSMFGLGFVGNVGHFWFLSCFFHNHLAINAHVCISPNPAKLLYLRYRRYGGLDIKALICTEVNTFCGTVAAKVAMDGDVEDGKRSKVCFHVPSEATAYNTDANVSTLQITHSDSMETDSVPPISSPADNSTSISDSLSDMVCVPETTQFNTDSGFIGNITTSTSVSPTSSAPLVFAAANYHCLPLVDGLRDSCLQLSDAKGSNRFANLAMLEEDIQLDVVTSPSQSMSPSVETNAQFVYNSSVPSTPSSFSDLFVDD</sequence>
<evidence type="ECO:0000313" key="1">
    <source>
        <dbReference type="EMBL" id="KAH0863387.1"/>
    </source>
</evidence>